<protein>
    <submittedName>
        <fullName evidence="1">Uncharacterized protein</fullName>
    </submittedName>
</protein>
<gene>
    <name evidence="1" type="ORF">WS71_08560</name>
</gene>
<proteinExistence type="predicted"/>
<name>A0A1B4FUI2_9BURK</name>
<evidence type="ECO:0000313" key="2">
    <source>
        <dbReference type="Proteomes" id="UP000067711"/>
    </source>
</evidence>
<accession>A0A1B4FUI2</accession>
<dbReference type="Proteomes" id="UP000067711">
    <property type="component" value="Chromosome 2"/>
</dbReference>
<sequence length="69" mass="8119">MVSRDALCRCFERIAGVRKLIRARDSKILNERRFHHVAEIEDPDHSIVLERIDHHVMSIEIVMDDLLAQ</sequence>
<evidence type="ECO:0000313" key="1">
    <source>
        <dbReference type="EMBL" id="AOJ07353.1"/>
    </source>
</evidence>
<dbReference type="AlphaFoldDB" id="A0A1B4FUI2"/>
<reference evidence="1 2" key="1">
    <citation type="submission" date="2015-12" db="EMBL/GenBank/DDBJ databases">
        <title>Diversity of Burkholderia near neighbor genomes.</title>
        <authorList>
            <person name="Sahl J."/>
            <person name="Wagner D."/>
            <person name="Keim P."/>
        </authorList>
    </citation>
    <scope>NUCLEOTIDE SEQUENCE [LARGE SCALE GENOMIC DNA]</scope>
    <source>
        <strain evidence="1 2">BDU8</strain>
    </source>
</reference>
<dbReference type="EMBL" id="CP013388">
    <property type="protein sequence ID" value="AOJ07353.1"/>
    <property type="molecule type" value="Genomic_DNA"/>
</dbReference>
<organism evidence="1 2">
    <name type="scientific">Burkholderia mayonis</name>
    <dbReference type="NCBI Taxonomy" id="1385591"/>
    <lineage>
        <taxon>Bacteria</taxon>
        <taxon>Pseudomonadati</taxon>
        <taxon>Pseudomonadota</taxon>
        <taxon>Betaproteobacteria</taxon>
        <taxon>Burkholderiales</taxon>
        <taxon>Burkholderiaceae</taxon>
        <taxon>Burkholderia</taxon>
        <taxon>pseudomallei group</taxon>
    </lineage>
</organism>